<organism evidence="1 2">
    <name type="scientific">Trichinella murrelli</name>
    <dbReference type="NCBI Taxonomy" id="144512"/>
    <lineage>
        <taxon>Eukaryota</taxon>
        <taxon>Metazoa</taxon>
        <taxon>Ecdysozoa</taxon>
        <taxon>Nematoda</taxon>
        <taxon>Enoplea</taxon>
        <taxon>Dorylaimia</taxon>
        <taxon>Trichinellida</taxon>
        <taxon>Trichinellidae</taxon>
        <taxon>Trichinella</taxon>
    </lineage>
</organism>
<gene>
    <name evidence="1" type="ORF">T05_1106</name>
</gene>
<name>A0A0V0TYM2_9BILA</name>
<dbReference type="AlphaFoldDB" id="A0A0V0TYM2"/>
<accession>A0A0V0TYM2</accession>
<sequence length="81" mass="8771">MKNGLKFLSDNLAGHPFHAQFKTRDINGSFKDIRAISLAFMITVSSDSHMSTSRGCEISTSGTLIGRRLKISALAISFPGL</sequence>
<comment type="caution">
    <text evidence="1">The sequence shown here is derived from an EMBL/GenBank/DDBJ whole genome shotgun (WGS) entry which is preliminary data.</text>
</comment>
<keyword evidence="2" id="KW-1185">Reference proteome</keyword>
<protein>
    <submittedName>
        <fullName evidence="1">Uncharacterized protein</fullName>
    </submittedName>
</protein>
<dbReference type="EMBL" id="JYDJ01000104">
    <property type="protein sequence ID" value="KRX44105.1"/>
    <property type="molecule type" value="Genomic_DNA"/>
</dbReference>
<evidence type="ECO:0000313" key="1">
    <source>
        <dbReference type="EMBL" id="KRX44105.1"/>
    </source>
</evidence>
<dbReference type="Proteomes" id="UP000055048">
    <property type="component" value="Unassembled WGS sequence"/>
</dbReference>
<reference evidence="1 2" key="1">
    <citation type="submission" date="2015-01" db="EMBL/GenBank/DDBJ databases">
        <title>Evolution of Trichinella species and genotypes.</title>
        <authorList>
            <person name="Korhonen P.K."/>
            <person name="Edoardo P."/>
            <person name="Giuseppe L.R."/>
            <person name="Gasser R.B."/>
        </authorList>
    </citation>
    <scope>NUCLEOTIDE SEQUENCE [LARGE SCALE GENOMIC DNA]</scope>
    <source>
        <strain evidence="1">ISS417</strain>
    </source>
</reference>
<evidence type="ECO:0000313" key="2">
    <source>
        <dbReference type="Proteomes" id="UP000055048"/>
    </source>
</evidence>
<proteinExistence type="predicted"/>